<dbReference type="InterPro" id="IPR029063">
    <property type="entry name" value="SAM-dependent_MTases_sf"/>
</dbReference>
<dbReference type="EMBL" id="JAZHRV010000001">
    <property type="protein sequence ID" value="MEH2559971.1"/>
    <property type="molecule type" value="Genomic_DNA"/>
</dbReference>
<dbReference type="PANTHER" id="PTHR43591:SF24">
    <property type="entry name" value="2-METHOXY-6-POLYPRENYL-1,4-BENZOQUINOL METHYLASE, MITOCHONDRIAL"/>
    <property type="match status" value="1"/>
</dbReference>
<dbReference type="SUPFAM" id="SSF53335">
    <property type="entry name" value="S-adenosyl-L-methionine-dependent methyltransferases"/>
    <property type="match status" value="1"/>
</dbReference>
<organism evidence="2 3">
    <name type="scientific">Bradyrhizobium algeriense</name>
    <dbReference type="NCBI Taxonomy" id="634784"/>
    <lineage>
        <taxon>Bacteria</taxon>
        <taxon>Pseudomonadati</taxon>
        <taxon>Pseudomonadota</taxon>
        <taxon>Alphaproteobacteria</taxon>
        <taxon>Hyphomicrobiales</taxon>
        <taxon>Nitrobacteraceae</taxon>
        <taxon>Bradyrhizobium</taxon>
    </lineage>
</organism>
<keyword evidence="2" id="KW-0808">Transferase</keyword>
<protein>
    <submittedName>
        <fullName evidence="2">SAM-dependent methyltransferase</fullName>
    </submittedName>
</protein>
<name>A0ABU8BPG5_9BRAD</name>
<accession>A0ABU8BPG5</accession>
<dbReference type="RefSeq" id="WP_334488633.1">
    <property type="nucleotide sequence ID" value="NZ_JAZHRV010000001.1"/>
</dbReference>
<dbReference type="Gene3D" id="3.40.50.150">
    <property type="entry name" value="Vaccinia Virus protein VP39"/>
    <property type="match status" value="1"/>
</dbReference>
<evidence type="ECO:0000313" key="3">
    <source>
        <dbReference type="Proteomes" id="UP001364224"/>
    </source>
</evidence>
<sequence>MDTAHQTDVEQTALWNGPAGRAWVETQDLLDQMFKPFENLLLGTAPAGPAGCVLDVGCGTGGTTLAIARALGGKGACVGVDISEPMIAAARIRAERQSAPASFMRADAQRHPFEPASFDLITSRLGVMFFDDPVRAFANLRRAAKDGAELRFIAWRSAAENPFMTTAERAAAPLLPNLPARRPDAPGQFAFADRHRVCTILEESGWTDIDIRPIDVDCTLPEKELVRYLTRLGPVGLILQETDDQTRAQVIETVRPAFDSYVRGTDVRFTAACWMVGARAPSVASRVTARG</sequence>
<proteinExistence type="predicted"/>
<comment type="caution">
    <text evidence="2">The sequence shown here is derived from an EMBL/GenBank/DDBJ whole genome shotgun (WGS) entry which is preliminary data.</text>
</comment>
<evidence type="ECO:0000313" key="2">
    <source>
        <dbReference type="EMBL" id="MEH2559971.1"/>
    </source>
</evidence>
<keyword evidence="2" id="KW-0489">Methyltransferase</keyword>
<dbReference type="GO" id="GO:0008168">
    <property type="term" value="F:methyltransferase activity"/>
    <property type="evidence" value="ECO:0007669"/>
    <property type="project" value="UniProtKB-KW"/>
</dbReference>
<dbReference type="GO" id="GO:0032259">
    <property type="term" value="P:methylation"/>
    <property type="evidence" value="ECO:0007669"/>
    <property type="project" value="UniProtKB-KW"/>
</dbReference>
<evidence type="ECO:0000259" key="1">
    <source>
        <dbReference type="Pfam" id="PF13649"/>
    </source>
</evidence>
<dbReference type="PANTHER" id="PTHR43591">
    <property type="entry name" value="METHYLTRANSFERASE"/>
    <property type="match status" value="1"/>
</dbReference>
<dbReference type="Pfam" id="PF13649">
    <property type="entry name" value="Methyltransf_25"/>
    <property type="match status" value="1"/>
</dbReference>
<reference evidence="2 3" key="1">
    <citation type="submission" date="2024-02" db="EMBL/GenBank/DDBJ databases">
        <title>Adaptive strategies in a cosmopolitan and abundant soil bacterium.</title>
        <authorList>
            <person name="Carini P."/>
        </authorList>
    </citation>
    <scope>NUCLEOTIDE SEQUENCE [LARGE SCALE GENOMIC DNA]</scope>
    <source>
        <strain evidence="2 3">AZCC 1608</strain>
    </source>
</reference>
<gene>
    <name evidence="2" type="ORF">V1286_007500</name>
</gene>
<dbReference type="Proteomes" id="UP001364224">
    <property type="component" value="Unassembled WGS sequence"/>
</dbReference>
<dbReference type="InterPro" id="IPR041698">
    <property type="entry name" value="Methyltransf_25"/>
</dbReference>
<feature type="domain" description="Methyltransferase" evidence="1">
    <location>
        <begin position="53"/>
        <end position="147"/>
    </location>
</feature>
<dbReference type="CDD" id="cd02440">
    <property type="entry name" value="AdoMet_MTases"/>
    <property type="match status" value="1"/>
</dbReference>
<keyword evidence="3" id="KW-1185">Reference proteome</keyword>